<evidence type="ECO:0000313" key="3">
    <source>
        <dbReference type="Proteomes" id="UP000706333"/>
    </source>
</evidence>
<keyword evidence="3" id="KW-1185">Reference proteome</keyword>
<dbReference type="Pfam" id="PF01381">
    <property type="entry name" value="HTH_3"/>
    <property type="match status" value="1"/>
</dbReference>
<accession>A0A934TMI6</accession>
<proteinExistence type="predicted"/>
<dbReference type="SUPFAM" id="SSF47413">
    <property type="entry name" value="lambda repressor-like DNA-binding domains"/>
    <property type="match status" value="1"/>
</dbReference>
<dbReference type="Proteomes" id="UP000706333">
    <property type="component" value="Unassembled WGS sequence"/>
</dbReference>
<dbReference type="EMBL" id="NHSD01000297">
    <property type="protein sequence ID" value="MBK5928284.1"/>
    <property type="molecule type" value="Genomic_DNA"/>
</dbReference>
<name>A0A934TMI6_9RHOB</name>
<dbReference type="RefSeq" id="WP_201158036.1">
    <property type="nucleotide sequence ID" value="NZ_NHSD01000297.1"/>
</dbReference>
<dbReference type="AlphaFoldDB" id="A0A934TMI6"/>
<comment type="caution">
    <text evidence="2">The sequence shown here is derived from an EMBL/GenBank/DDBJ whole genome shotgun (WGS) entry which is preliminary data.</text>
</comment>
<dbReference type="Gene3D" id="1.10.260.40">
    <property type="entry name" value="lambda repressor-like DNA-binding domains"/>
    <property type="match status" value="1"/>
</dbReference>
<dbReference type="GO" id="GO:0003677">
    <property type="term" value="F:DNA binding"/>
    <property type="evidence" value="ECO:0007669"/>
    <property type="project" value="InterPro"/>
</dbReference>
<dbReference type="CDD" id="cd00093">
    <property type="entry name" value="HTH_XRE"/>
    <property type="match status" value="1"/>
</dbReference>
<sequence>MGHPVDQHVGSRVRQRRHELGITQQVLASKLGVTFQQVQKYELGLNRVSASRLWHVARILEVPVAFFFEGLEGAPGTGAQPVPDEEALSLLRSFSAISEPKRRRLLDLARCLSEPSV</sequence>
<evidence type="ECO:0000313" key="2">
    <source>
        <dbReference type="EMBL" id="MBK5928284.1"/>
    </source>
</evidence>
<protein>
    <submittedName>
        <fullName evidence="2">Transcriptional regulator</fullName>
    </submittedName>
</protein>
<reference evidence="2" key="2">
    <citation type="journal article" date="2020" name="Microorganisms">
        <title>Osmotic Adaptation and Compatible Solute Biosynthesis of Phototrophic Bacteria as Revealed from Genome Analyses.</title>
        <authorList>
            <person name="Imhoff J.F."/>
            <person name="Rahn T."/>
            <person name="Kunzel S."/>
            <person name="Keller A."/>
            <person name="Neulinger S.C."/>
        </authorList>
    </citation>
    <scope>NUCLEOTIDE SEQUENCE</scope>
    <source>
        <strain evidence="2">LMG 28126</strain>
    </source>
</reference>
<dbReference type="InterPro" id="IPR010982">
    <property type="entry name" value="Lambda_DNA-bd_dom_sf"/>
</dbReference>
<evidence type="ECO:0000259" key="1">
    <source>
        <dbReference type="PROSITE" id="PS50943"/>
    </source>
</evidence>
<organism evidence="2 3">
    <name type="scientific">Rhodobaculum claviforme</name>
    <dbReference type="NCBI Taxonomy" id="1549854"/>
    <lineage>
        <taxon>Bacteria</taxon>
        <taxon>Pseudomonadati</taxon>
        <taxon>Pseudomonadota</taxon>
        <taxon>Alphaproteobacteria</taxon>
        <taxon>Rhodobacterales</taxon>
        <taxon>Paracoccaceae</taxon>
        <taxon>Rhodobaculum</taxon>
    </lineage>
</organism>
<dbReference type="InterPro" id="IPR001387">
    <property type="entry name" value="Cro/C1-type_HTH"/>
</dbReference>
<feature type="domain" description="HTH cro/C1-type" evidence="1">
    <location>
        <begin position="13"/>
        <end position="67"/>
    </location>
</feature>
<reference evidence="2" key="1">
    <citation type="submission" date="2017-05" db="EMBL/GenBank/DDBJ databases">
        <authorList>
            <person name="Imhoff J.F."/>
            <person name="Rahn T."/>
            <person name="Kuenzel S."/>
            <person name="Neulinger S.C."/>
        </authorList>
    </citation>
    <scope>NUCLEOTIDE SEQUENCE</scope>
    <source>
        <strain evidence="2">LMG 28126</strain>
    </source>
</reference>
<gene>
    <name evidence="2" type="ORF">CCR87_13230</name>
</gene>
<dbReference type="PROSITE" id="PS50943">
    <property type="entry name" value="HTH_CROC1"/>
    <property type="match status" value="1"/>
</dbReference>
<dbReference type="SMART" id="SM00530">
    <property type="entry name" value="HTH_XRE"/>
    <property type="match status" value="1"/>
</dbReference>